<dbReference type="Proteomes" id="UP000243002">
    <property type="component" value="Unassembled WGS sequence"/>
</dbReference>
<dbReference type="RefSeq" id="WP_106501640.1">
    <property type="nucleotide sequence ID" value="NZ_PXXO01000001.1"/>
</dbReference>
<proteinExistence type="predicted"/>
<reference evidence="1 2" key="1">
    <citation type="journal article" date="2018" name="Environ. Microbiol.">
        <title>Ecological and genomic features of two widespread freshwater picocyanobacteria.</title>
        <authorList>
            <person name="Cabello-Yeves P.J."/>
            <person name="Picazo A."/>
            <person name="Camacho A."/>
            <person name="Callieri C."/>
            <person name="Rosselli R."/>
            <person name="Roda-Garcia J.J."/>
            <person name="Coutinho F.H."/>
            <person name="Rodriguez-Valera F."/>
        </authorList>
    </citation>
    <scope>NUCLEOTIDE SEQUENCE [LARGE SCALE GENOMIC DNA]</scope>
    <source>
        <strain evidence="1 2">Tous</strain>
    </source>
</reference>
<sequence length="72" mass="7896">MATSSSATRLRVAAHRQRLRLQGLRPVQVWIPDTRTPAFAERAHQDSLAVGTSTMASSDQGFIDSVSELDGW</sequence>
<organism evidence="1 2">
    <name type="scientific">Cyanobium usitatum str. Tous</name>
    <dbReference type="NCBI Taxonomy" id="2116684"/>
    <lineage>
        <taxon>Bacteria</taxon>
        <taxon>Bacillati</taxon>
        <taxon>Cyanobacteriota</taxon>
        <taxon>Cyanophyceae</taxon>
        <taxon>Synechococcales</taxon>
        <taxon>Prochlorococcaceae</taxon>
        <taxon>Cyanobium</taxon>
    </lineage>
</organism>
<protein>
    <submittedName>
        <fullName evidence="1">DUF3018 domain-containing protein</fullName>
    </submittedName>
</protein>
<keyword evidence="2" id="KW-1185">Reference proteome</keyword>
<evidence type="ECO:0000313" key="1">
    <source>
        <dbReference type="EMBL" id="PSJ07454.1"/>
    </source>
</evidence>
<name>A0A2P7N1X3_9CYAN</name>
<dbReference type="OrthoDB" id="3734119at2"/>
<accession>A0A2P7N1X3</accession>
<evidence type="ECO:0000313" key="2">
    <source>
        <dbReference type="Proteomes" id="UP000243002"/>
    </source>
</evidence>
<dbReference type="AlphaFoldDB" id="A0A2P7N1X3"/>
<dbReference type="InterPro" id="IPR021558">
    <property type="entry name" value="MazE-like"/>
</dbReference>
<dbReference type="EMBL" id="PXXO01000001">
    <property type="protein sequence ID" value="PSJ07454.1"/>
    <property type="molecule type" value="Genomic_DNA"/>
</dbReference>
<gene>
    <name evidence="1" type="ORF">C7K55_01710</name>
</gene>
<dbReference type="Pfam" id="PF11455">
    <property type="entry name" value="MazE-like"/>
    <property type="match status" value="1"/>
</dbReference>
<comment type="caution">
    <text evidence="1">The sequence shown here is derived from an EMBL/GenBank/DDBJ whole genome shotgun (WGS) entry which is preliminary data.</text>
</comment>